<dbReference type="OrthoDB" id="9808167at2"/>
<dbReference type="PIRSF" id="PIRSF000098">
    <property type="entry name" value="Homoser_dehydrog"/>
    <property type="match status" value="1"/>
</dbReference>
<keyword evidence="6 13" id="KW-0028">Amino-acid biosynthesis</keyword>
<name>A0A432MP31_9BACT</name>
<evidence type="ECO:0000256" key="8">
    <source>
        <dbReference type="ARBA" id="ARBA00022857"/>
    </source>
</evidence>
<feature type="domain" description="ACT" evidence="15">
    <location>
        <begin position="353"/>
        <end position="432"/>
    </location>
</feature>
<comment type="catalytic activity">
    <reaction evidence="13">
        <text>L-homoserine + NADP(+) = L-aspartate 4-semialdehyde + NADPH + H(+)</text>
        <dbReference type="Rhea" id="RHEA:15761"/>
        <dbReference type="ChEBI" id="CHEBI:15378"/>
        <dbReference type="ChEBI" id="CHEBI:57476"/>
        <dbReference type="ChEBI" id="CHEBI:57783"/>
        <dbReference type="ChEBI" id="CHEBI:58349"/>
        <dbReference type="ChEBI" id="CHEBI:537519"/>
        <dbReference type="EC" id="1.1.1.3"/>
    </reaction>
</comment>
<evidence type="ECO:0000259" key="15">
    <source>
        <dbReference type="PROSITE" id="PS51671"/>
    </source>
</evidence>
<dbReference type="Gene3D" id="3.30.360.10">
    <property type="entry name" value="Dihydrodipicolinate Reductase, domain 2"/>
    <property type="match status" value="1"/>
</dbReference>
<dbReference type="FunFam" id="3.30.360.10:FF:000005">
    <property type="entry name" value="Homoserine dehydrogenase"/>
    <property type="match status" value="1"/>
</dbReference>
<feature type="binding site" evidence="12">
    <location>
        <position position="105"/>
    </location>
    <ligand>
        <name>NADPH</name>
        <dbReference type="ChEBI" id="CHEBI:57783"/>
    </ligand>
</feature>
<dbReference type="SUPFAM" id="SSF55021">
    <property type="entry name" value="ACT-like"/>
    <property type="match status" value="1"/>
</dbReference>
<dbReference type="Pfam" id="PF03447">
    <property type="entry name" value="NAD_binding_3"/>
    <property type="match status" value="1"/>
</dbReference>
<gene>
    <name evidence="16" type="ORF">TsocGM_04450</name>
</gene>
<protein>
    <recommendedName>
        <fullName evidence="5 13">Homoserine dehydrogenase</fullName>
        <ecNumber evidence="4 13">1.1.1.3</ecNumber>
    </recommendedName>
</protein>
<dbReference type="CDD" id="cd04881">
    <property type="entry name" value="ACT_HSDH-Hom"/>
    <property type="match status" value="1"/>
</dbReference>
<dbReference type="Pfam" id="PF01842">
    <property type="entry name" value="ACT"/>
    <property type="match status" value="1"/>
</dbReference>
<dbReference type="Gene3D" id="3.40.50.720">
    <property type="entry name" value="NAD(P)-binding Rossmann-like Domain"/>
    <property type="match status" value="1"/>
</dbReference>
<dbReference type="InterPro" id="IPR005106">
    <property type="entry name" value="Asp/hSer_DH_NAD-bd"/>
</dbReference>
<evidence type="ECO:0000256" key="3">
    <source>
        <dbReference type="ARBA" id="ARBA00006753"/>
    </source>
</evidence>
<dbReference type="InterPro" id="IPR036291">
    <property type="entry name" value="NAD(P)-bd_dom_sf"/>
</dbReference>
<dbReference type="SUPFAM" id="SSF55347">
    <property type="entry name" value="Glyceraldehyde-3-phosphate dehydrogenase-like, C-terminal domain"/>
    <property type="match status" value="1"/>
</dbReference>
<organism evidence="16 17">
    <name type="scientific">Tautonia sociabilis</name>
    <dbReference type="NCBI Taxonomy" id="2080755"/>
    <lineage>
        <taxon>Bacteria</taxon>
        <taxon>Pseudomonadati</taxon>
        <taxon>Planctomycetota</taxon>
        <taxon>Planctomycetia</taxon>
        <taxon>Isosphaerales</taxon>
        <taxon>Isosphaeraceae</taxon>
        <taxon>Tautonia</taxon>
    </lineage>
</organism>
<dbReference type="PROSITE" id="PS01042">
    <property type="entry name" value="HOMOSER_DHGENASE"/>
    <property type="match status" value="1"/>
</dbReference>
<dbReference type="Gene3D" id="3.30.70.260">
    <property type="match status" value="1"/>
</dbReference>
<dbReference type="PROSITE" id="PS51671">
    <property type="entry name" value="ACT"/>
    <property type="match status" value="1"/>
</dbReference>
<evidence type="ECO:0000256" key="12">
    <source>
        <dbReference type="PIRSR" id="PIRSR000098-2"/>
    </source>
</evidence>
<evidence type="ECO:0000256" key="13">
    <source>
        <dbReference type="RuleBase" id="RU000579"/>
    </source>
</evidence>
<dbReference type="AlphaFoldDB" id="A0A432MP31"/>
<dbReference type="GO" id="GO:0009086">
    <property type="term" value="P:methionine biosynthetic process"/>
    <property type="evidence" value="ECO:0007669"/>
    <property type="project" value="UniProtKB-KW"/>
</dbReference>
<keyword evidence="10 13" id="KW-0486">Methionine biosynthesis</keyword>
<dbReference type="InterPro" id="IPR002912">
    <property type="entry name" value="ACT_dom"/>
</dbReference>
<dbReference type="NCBIfam" id="NF004976">
    <property type="entry name" value="PRK06349.1"/>
    <property type="match status" value="1"/>
</dbReference>
<dbReference type="UniPathway" id="UPA00051">
    <property type="reaction ID" value="UER00465"/>
</dbReference>
<feature type="binding site" evidence="12">
    <location>
        <position position="190"/>
    </location>
    <ligand>
        <name>L-homoserine</name>
        <dbReference type="ChEBI" id="CHEBI:57476"/>
    </ligand>
</feature>
<reference evidence="16 17" key="2">
    <citation type="submission" date="2019-01" db="EMBL/GenBank/DDBJ databases">
        <title>Tautonia sociabilis, a novel thermotolerant planctomycete of Isosphaeraceae family, isolated from a 4000 m deep subterranean habitat.</title>
        <authorList>
            <person name="Kovaleva O.L."/>
            <person name="Elcheninov A.G."/>
            <person name="Van Heerden E."/>
            <person name="Toshchakov S.V."/>
            <person name="Novikov A."/>
            <person name="Bonch-Osmolovskaya E.A."/>
            <person name="Kublanov I.V."/>
        </authorList>
    </citation>
    <scope>NUCLEOTIDE SEQUENCE [LARGE SCALE GENOMIC DNA]</scope>
    <source>
        <strain evidence="16 17">GM2012</strain>
    </source>
</reference>
<dbReference type="UniPathway" id="UPA00050">
    <property type="reaction ID" value="UER00063"/>
</dbReference>
<keyword evidence="9 13" id="KW-0560">Oxidoreductase</keyword>
<dbReference type="RefSeq" id="WP_126724117.1">
    <property type="nucleotide sequence ID" value="NZ_RYZH01000006.1"/>
</dbReference>
<feature type="active site" description="Proton donor" evidence="11">
    <location>
        <position position="205"/>
    </location>
</feature>
<comment type="pathway">
    <text evidence="1 13">Amino-acid biosynthesis; L-threonine biosynthesis; L-threonine from L-aspartate: step 3/5.</text>
</comment>
<dbReference type="SUPFAM" id="SSF51735">
    <property type="entry name" value="NAD(P)-binding Rossmann-fold domains"/>
    <property type="match status" value="1"/>
</dbReference>
<evidence type="ECO:0000313" key="16">
    <source>
        <dbReference type="EMBL" id="RUL88866.1"/>
    </source>
</evidence>
<sequence length="435" mass="44767">MQPVSIGLLGLGTVGAEVARLVEDRNGPFATRAGREVVLKKVAVRDRLKSRGLALPIDVLSTDPIAVAADPAVDIVVELMGGIEPARTAVLAALEAGKDVVTANKALLAEHGAELFAAARRSGRAVAFEGAVGGGIPIINTIGVGLAANRFKAMAAILNGTCNFILSSMARSGLSYAEALRQAQRLGYAEADPTLDVDGTDTAHKLAILAQLAFGASVTTSMIPKQGIDTLQSADIQYAAELGYTVKLLAVARDHGDAGLELRVAPRLVRKGSPLAEVSGPDNAIRTVGDPVGSTLISGQGAGAGPTASAVLGDLIDVIVGRAALTARSLALWPEAAPPPRLCSPKDVRGRAYLRFSIADRPGVLGSIAQVLGRHNVSIASVIQHDPGEDDQPDAPVPLVMMTHVASEADLDAALDAIDRLLVVSPPSVRLGVED</sequence>
<evidence type="ECO:0000256" key="7">
    <source>
        <dbReference type="ARBA" id="ARBA00022697"/>
    </source>
</evidence>
<evidence type="ECO:0000256" key="5">
    <source>
        <dbReference type="ARBA" id="ARBA00013376"/>
    </source>
</evidence>
<evidence type="ECO:0000313" key="17">
    <source>
        <dbReference type="Proteomes" id="UP000280296"/>
    </source>
</evidence>
<dbReference type="PANTHER" id="PTHR43331">
    <property type="entry name" value="HOMOSERINE DEHYDROGENASE"/>
    <property type="match status" value="1"/>
</dbReference>
<evidence type="ECO:0000256" key="1">
    <source>
        <dbReference type="ARBA" id="ARBA00005056"/>
    </source>
</evidence>
<dbReference type="InterPro" id="IPR045865">
    <property type="entry name" value="ACT-like_dom_sf"/>
</dbReference>
<comment type="similarity">
    <text evidence="3 14">Belongs to the homoserine dehydrogenase family.</text>
</comment>
<evidence type="ECO:0000256" key="14">
    <source>
        <dbReference type="RuleBase" id="RU004171"/>
    </source>
</evidence>
<evidence type="ECO:0000256" key="2">
    <source>
        <dbReference type="ARBA" id="ARBA00005062"/>
    </source>
</evidence>
<keyword evidence="17" id="KW-1185">Reference proteome</keyword>
<evidence type="ECO:0000256" key="9">
    <source>
        <dbReference type="ARBA" id="ARBA00023002"/>
    </source>
</evidence>
<dbReference type="PANTHER" id="PTHR43331:SF1">
    <property type="entry name" value="HOMOSERINE DEHYDROGENASE"/>
    <property type="match status" value="1"/>
</dbReference>
<comment type="caution">
    <text evidence="16">The sequence shown here is derived from an EMBL/GenBank/DDBJ whole genome shotgun (WGS) entry which is preliminary data.</text>
</comment>
<dbReference type="GO" id="GO:0050661">
    <property type="term" value="F:NADP binding"/>
    <property type="evidence" value="ECO:0007669"/>
    <property type="project" value="InterPro"/>
</dbReference>
<comment type="pathway">
    <text evidence="2 13">Amino-acid biosynthesis; L-methionine biosynthesis via de novo pathway; L-homoserine from L-aspartate: step 3/3.</text>
</comment>
<reference evidence="16 17" key="1">
    <citation type="submission" date="2018-12" db="EMBL/GenBank/DDBJ databases">
        <authorList>
            <person name="Toschakov S.V."/>
        </authorList>
    </citation>
    <scope>NUCLEOTIDE SEQUENCE [LARGE SCALE GENOMIC DNA]</scope>
    <source>
        <strain evidence="16 17">GM2012</strain>
    </source>
</reference>
<keyword evidence="8 12" id="KW-0521">NADP</keyword>
<evidence type="ECO:0000256" key="4">
    <source>
        <dbReference type="ARBA" id="ARBA00013213"/>
    </source>
</evidence>
<proteinExistence type="inferred from homology"/>
<evidence type="ECO:0000256" key="11">
    <source>
        <dbReference type="PIRSR" id="PIRSR000098-1"/>
    </source>
</evidence>
<dbReference type="InterPro" id="IPR001342">
    <property type="entry name" value="HDH_cat"/>
</dbReference>
<dbReference type="EMBL" id="RYZH01000006">
    <property type="protein sequence ID" value="RUL88866.1"/>
    <property type="molecule type" value="Genomic_DNA"/>
</dbReference>
<feature type="binding site" evidence="12">
    <location>
        <begin position="9"/>
        <end position="16"/>
    </location>
    <ligand>
        <name>NADP(+)</name>
        <dbReference type="ChEBI" id="CHEBI:58349"/>
    </ligand>
</feature>
<dbReference type="Pfam" id="PF00742">
    <property type="entry name" value="Homoserine_dh"/>
    <property type="match status" value="1"/>
</dbReference>
<keyword evidence="7 13" id="KW-0791">Threonine biosynthesis</keyword>
<accession>A0A432MP31</accession>
<evidence type="ECO:0000256" key="6">
    <source>
        <dbReference type="ARBA" id="ARBA00022605"/>
    </source>
</evidence>
<dbReference type="InterPro" id="IPR016204">
    <property type="entry name" value="HDH"/>
</dbReference>
<evidence type="ECO:0000256" key="10">
    <source>
        <dbReference type="ARBA" id="ARBA00023167"/>
    </source>
</evidence>
<dbReference type="Proteomes" id="UP000280296">
    <property type="component" value="Unassembled WGS sequence"/>
</dbReference>
<dbReference type="InterPro" id="IPR019811">
    <property type="entry name" value="HDH_CS"/>
</dbReference>
<dbReference type="GO" id="GO:0004412">
    <property type="term" value="F:homoserine dehydrogenase activity"/>
    <property type="evidence" value="ECO:0007669"/>
    <property type="project" value="UniProtKB-EC"/>
</dbReference>
<dbReference type="GO" id="GO:0009088">
    <property type="term" value="P:threonine biosynthetic process"/>
    <property type="evidence" value="ECO:0007669"/>
    <property type="project" value="UniProtKB-UniPathway"/>
</dbReference>
<dbReference type="EC" id="1.1.1.3" evidence="4 13"/>